<evidence type="ECO:0000256" key="3">
    <source>
        <dbReference type="ARBA" id="ARBA00023002"/>
    </source>
</evidence>
<comment type="catalytic activity">
    <reaction evidence="5">
        <text>N,N-dimethyl-1,4-phenylenediamine + anthranilate + 2 NAD(+) = 2-(4-dimethylaminophenyl)diazenylbenzoate + 2 NADH + 2 H(+)</text>
        <dbReference type="Rhea" id="RHEA:55872"/>
        <dbReference type="ChEBI" id="CHEBI:15378"/>
        <dbReference type="ChEBI" id="CHEBI:15783"/>
        <dbReference type="ChEBI" id="CHEBI:16567"/>
        <dbReference type="ChEBI" id="CHEBI:57540"/>
        <dbReference type="ChEBI" id="CHEBI:57945"/>
        <dbReference type="ChEBI" id="CHEBI:71579"/>
        <dbReference type="EC" id="1.7.1.17"/>
    </reaction>
    <physiologicalReaction direction="right-to-left" evidence="5">
        <dbReference type="Rhea" id="RHEA:55874"/>
    </physiologicalReaction>
</comment>
<comment type="function">
    <text evidence="6">Also exhibits azoreductase activity. Catalyzes the reductive cleavage of the azo bond in aromatic azo compounds to the corresponding amines.</text>
</comment>
<reference evidence="8 9" key="1">
    <citation type="submission" date="2012-10" db="EMBL/GenBank/DDBJ databases">
        <title>The draft sequence of the Mycobacterium pheli genome.</title>
        <authorList>
            <person name="Pettersson B.M.F."/>
            <person name="Das S."/>
            <person name="Dasgupta S."/>
            <person name="Bhattacharya A."/>
            <person name="Kirsebom L.A."/>
        </authorList>
    </citation>
    <scope>NUCLEOTIDE SEQUENCE [LARGE SCALE GENOMIC DNA]</scope>
    <source>
        <strain evidence="8 9">CCUG 21000</strain>
    </source>
</reference>
<comment type="subunit">
    <text evidence="6">Homodimer.</text>
</comment>
<evidence type="ECO:0000256" key="6">
    <source>
        <dbReference type="HAMAP-Rule" id="MF_01216"/>
    </source>
</evidence>
<comment type="cofactor">
    <cofactor evidence="6">
        <name>FMN</name>
        <dbReference type="ChEBI" id="CHEBI:58210"/>
    </cofactor>
    <text evidence="6">Binds 1 FMN per subunit.</text>
</comment>
<evidence type="ECO:0000256" key="2">
    <source>
        <dbReference type="ARBA" id="ARBA00022643"/>
    </source>
</evidence>
<comment type="similarity">
    <text evidence="6">Belongs to the azoreductase type 1 family.</text>
</comment>
<evidence type="ECO:0000313" key="8">
    <source>
        <dbReference type="EMBL" id="KAB7759954.1"/>
    </source>
</evidence>
<evidence type="ECO:0000256" key="1">
    <source>
        <dbReference type="ARBA" id="ARBA00022630"/>
    </source>
</evidence>
<dbReference type="EC" id="1.7.1.17" evidence="6"/>
<dbReference type="AlphaFoldDB" id="A0A5N5VDD3"/>
<dbReference type="InterPro" id="IPR023048">
    <property type="entry name" value="NADH:quinone_OxRdtase_FMN_depd"/>
</dbReference>
<dbReference type="SUPFAM" id="SSF52218">
    <property type="entry name" value="Flavoproteins"/>
    <property type="match status" value="1"/>
</dbReference>
<evidence type="ECO:0000313" key="9">
    <source>
        <dbReference type="Proteomes" id="UP000325690"/>
    </source>
</evidence>
<comment type="caution">
    <text evidence="8">The sequence shown here is derived from an EMBL/GenBank/DDBJ whole genome shotgun (WGS) entry which is preliminary data.</text>
</comment>
<keyword evidence="3 6" id="KW-0560">Oxidoreductase</keyword>
<sequence>MSRLLLINGSPRGADSRSLRLAELFVEEYRRRAGHRVEVDRIDTFTDLVPFGQRHVDAKMALIEGRDIPSAARRDWDDVLGLAGRLTAADLWVFAVPMWNGTIPWPLKLFIDTVTQPGVAFRFDPQQGYRGLLEGRRAVAVYTSRVYAPGLPPAFGADHQSSYLSWWLRYCGVDDIHELRVRTARFDEQAARHAVEQLAERLR</sequence>
<dbReference type="GO" id="GO:0016652">
    <property type="term" value="F:oxidoreductase activity, acting on NAD(P)H as acceptor"/>
    <property type="evidence" value="ECO:0007669"/>
    <property type="project" value="UniProtKB-UniRule"/>
</dbReference>
<keyword evidence="2 6" id="KW-0288">FMN</keyword>
<comment type="function">
    <text evidence="6">Quinone reductase that provides resistance to thiol-specific stress caused by electrophilic quinones.</text>
</comment>
<dbReference type="PANTHER" id="PTHR43741:SF4">
    <property type="entry name" value="FMN-DEPENDENT NADH:QUINONE OXIDOREDUCTASE"/>
    <property type="match status" value="1"/>
</dbReference>
<dbReference type="InterPro" id="IPR029039">
    <property type="entry name" value="Flavoprotein-like_sf"/>
</dbReference>
<keyword evidence="1 6" id="KW-0285">Flavoprotein</keyword>
<protein>
    <recommendedName>
        <fullName evidence="6">FMN dependent NADH:quinone oxidoreductase</fullName>
        <ecNumber evidence="6">1.6.5.-</ecNumber>
    </recommendedName>
    <alternativeName>
        <fullName evidence="6">Azo-dye reductase</fullName>
    </alternativeName>
    <alternativeName>
        <fullName evidence="6">FMN-dependent NADH-azo compound oxidoreductase</fullName>
    </alternativeName>
    <alternativeName>
        <fullName evidence="6">FMN-dependent NADH-azoreductase</fullName>
        <ecNumber evidence="6">1.7.1.17</ecNumber>
    </alternativeName>
</protein>
<feature type="domain" description="Flavodoxin-like fold" evidence="7">
    <location>
        <begin position="3"/>
        <end position="201"/>
    </location>
</feature>
<comment type="catalytic activity">
    <reaction evidence="6">
        <text>2 a quinone + NADH + H(+) = 2 a 1,4-benzosemiquinone + NAD(+)</text>
        <dbReference type="Rhea" id="RHEA:65952"/>
        <dbReference type="ChEBI" id="CHEBI:15378"/>
        <dbReference type="ChEBI" id="CHEBI:57540"/>
        <dbReference type="ChEBI" id="CHEBI:57945"/>
        <dbReference type="ChEBI" id="CHEBI:132124"/>
        <dbReference type="ChEBI" id="CHEBI:134225"/>
    </reaction>
</comment>
<dbReference type="GO" id="GO:0016655">
    <property type="term" value="F:oxidoreductase activity, acting on NAD(P)H, quinone or similar compound as acceptor"/>
    <property type="evidence" value="ECO:0007669"/>
    <property type="project" value="InterPro"/>
</dbReference>
<evidence type="ECO:0000259" key="7">
    <source>
        <dbReference type="Pfam" id="PF02525"/>
    </source>
</evidence>
<feature type="binding site" evidence="6">
    <location>
        <position position="10"/>
    </location>
    <ligand>
        <name>FMN</name>
        <dbReference type="ChEBI" id="CHEBI:58210"/>
    </ligand>
</feature>
<dbReference type="RefSeq" id="WP_003887274.1">
    <property type="nucleotide sequence ID" value="NZ_ANBO01000001.1"/>
</dbReference>
<dbReference type="InterPro" id="IPR050104">
    <property type="entry name" value="FMN-dep_NADH:Q_OxRdtase_AzoR1"/>
</dbReference>
<evidence type="ECO:0000256" key="5">
    <source>
        <dbReference type="ARBA" id="ARBA00048542"/>
    </source>
</evidence>
<dbReference type="GO" id="GO:0009055">
    <property type="term" value="F:electron transfer activity"/>
    <property type="evidence" value="ECO:0007669"/>
    <property type="project" value="UniProtKB-UniRule"/>
</dbReference>
<dbReference type="Pfam" id="PF02525">
    <property type="entry name" value="Flavodoxin_2"/>
    <property type="match status" value="1"/>
</dbReference>
<keyword evidence="9" id="KW-1185">Reference proteome</keyword>
<accession>A0A5N5VDD3</accession>
<dbReference type="EC" id="1.6.5.-" evidence="6"/>
<organism evidence="8 9">
    <name type="scientific">Mycolicibacterium phlei DSM 43239 = CCUG 21000</name>
    <dbReference type="NCBI Taxonomy" id="1226750"/>
    <lineage>
        <taxon>Bacteria</taxon>
        <taxon>Bacillati</taxon>
        <taxon>Actinomycetota</taxon>
        <taxon>Actinomycetes</taxon>
        <taxon>Mycobacteriales</taxon>
        <taxon>Mycobacteriaceae</taxon>
        <taxon>Mycolicibacterium</taxon>
    </lineage>
</organism>
<feature type="binding site" evidence="6">
    <location>
        <begin position="16"/>
        <end position="18"/>
    </location>
    <ligand>
        <name>FMN</name>
        <dbReference type="ChEBI" id="CHEBI:58210"/>
    </ligand>
</feature>
<comment type="caution">
    <text evidence="6">Lacks conserved residue(s) required for the propagation of feature annotation.</text>
</comment>
<name>A0A5N5VDD3_MYCPH</name>
<dbReference type="EMBL" id="ANBP01000001">
    <property type="protein sequence ID" value="KAB7759954.1"/>
    <property type="molecule type" value="Genomic_DNA"/>
</dbReference>
<dbReference type="PANTHER" id="PTHR43741">
    <property type="entry name" value="FMN-DEPENDENT NADH-AZOREDUCTASE 1"/>
    <property type="match status" value="1"/>
</dbReference>
<gene>
    <name evidence="6" type="primary">azoR</name>
    <name evidence="8" type="ORF">MPHL21000_02700</name>
</gene>
<proteinExistence type="inferred from homology"/>
<dbReference type="GeneID" id="74304629"/>
<evidence type="ECO:0000256" key="4">
    <source>
        <dbReference type="ARBA" id="ARBA00023027"/>
    </source>
</evidence>
<dbReference type="GO" id="GO:0010181">
    <property type="term" value="F:FMN binding"/>
    <property type="evidence" value="ECO:0007669"/>
    <property type="project" value="UniProtKB-UniRule"/>
</dbReference>
<dbReference type="HAMAP" id="MF_01216">
    <property type="entry name" value="Azoreductase_type1"/>
    <property type="match status" value="1"/>
</dbReference>
<keyword evidence="4 6" id="KW-0520">NAD</keyword>
<dbReference type="Proteomes" id="UP000325690">
    <property type="component" value="Unassembled WGS sequence"/>
</dbReference>
<dbReference type="Gene3D" id="3.40.50.360">
    <property type="match status" value="1"/>
</dbReference>
<dbReference type="InterPro" id="IPR003680">
    <property type="entry name" value="Flavodoxin_fold"/>
</dbReference>